<protein>
    <recommendedName>
        <fullName evidence="2">DUF1559 domain-containing protein</fullName>
    </recommendedName>
</protein>
<dbReference type="InterPro" id="IPR011453">
    <property type="entry name" value="DUF1559"/>
</dbReference>
<feature type="domain" description="DUF1559" evidence="2">
    <location>
        <begin position="36"/>
        <end position="283"/>
    </location>
</feature>
<dbReference type="PANTHER" id="PTHR30093">
    <property type="entry name" value="GENERAL SECRETION PATHWAY PROTEIN G"/>
    <property type="match status" value="1"/>
</dbReference>
<dbReference type="InterPro" id="IPR045584">
    <property type="entry name" value="Pilin-like"/>
</dbReference>
<sequence length="301" mass="32054">MAERIPRRRAGFTLIELLVVIAIIAILIGLLLPAVQKVREAAARAKCTNNLKQIGLALHAYHDTYLKFPSGHYSSSTDGYLQYTTWGVAILPYLEQASLWNQTTTWLQANPGYPWYAANPSVAFQMPMYICPSNTLPTTVSAAAAGTNTPVSLFSYLGCAGTSSNNPISADGILYSDSRVRMADITDGTSNTLLVGERPASADLNWGWWPGAYGTGAGDGDCVLGTRDVALTSSFGAAATNVGLRPGNPTNQADAPHWWSFHTGGANFLYSDGSVHFLPYSADSVLPQLGTRAGGEVFTAP</sequence>
<proteinExistence type="predicted"/>
<keyword evidence="1" id="KW-1133">Transmembrane helix</keyword>
<dbReference type="SUPFAM" id="SSF54523">
    <property type="entry name" value="Pili subunits"/>
    <property type="match status" value="1"/>
</dbReference>
<evidence type="ECO:0000313" key="3">
    <source>
        <dbReference type="EMBL" id="OWK38189.1"/>
    </source>
</evidence>
<evidence type="ECO:0000313" key="4">
    <source>
        <dbReference type="Proteomes" id="UP000214646"/>
    </source>
</evidence>
<comment type="caution">
    <text evidence="3">The sequence shown here is derived from an EMBL/GenBank/DDBJ whole genome shotgun (WGS) entry which is preliminary data.</text>
</comment>
<accession>A0A225DLV3</accession>
<dbReference type="PANTHER" id="PTHR30093:SF2">
    <property type="entry name" value="TYPE II SECRETION SYSTEM PROTEIN H"/>
    <property type="match status" value="1"/>
</dbReference>
<dbReference type="Pfam" id="PF07963">
    <property type="entry name" value="N_methyl"/>
    <property type="match status" value="1"/>
</dbReference>
<dbReference type="InterPro" id="IPR027558">
    <property type="entry name" value="Pre_pil_HX9DG_C"/>
</dbReference>
<evidence type="ECO:0000259" key="2">
    <source>
        <dbReference type="Pfam" id="PF07596"/>
    </source>
</evidence>
<dbReference type="NCBIfam" id="TIGR02532">
    <property type="entry name" value="IV_pilin_GFxxxE"/>
    <property type="match status" value="1"/>
</dbReference>
<dbReference type="Proteomes" id="UP000214646">
    <property type="component" value="Unassembled WGS sequence"/>
</dbReference>
<evidence type="ECO:0000256" key="1">
    <source>
        <dbReference type="SAM" id="Phobius"/>
    </source>
</evidence>
<dbReference type="NCBIfam" id="TIGR04294">
    <property type="entry name" value="pre_pil_HX9DG"/>
    <property type="match status" value="1"/>
</dbReference>
<dbReference type="AlphaFoldDB" id="A0A225DLV3"/>
<dbReference type="EMBL" id="NIDE01000014">
    <property type="protein sequence ID" value="OWK38189.1"/>
    <property type="molecule type" value="Genomic_DNA"/>
</dbReference>
<dbReference type="RefSeq" id="WP_161967884.1">
    <property type="nucleotide sequence ID" value="NZ_NIDE01000014.1"/>
</dbReference>
<dbReference type="InterPro" id="IPR012902">
    <property type="entry name" value="N_methyl_site"/>
</dbReference>
<dbReference type="Gene3D" id="3.30.700.10">
    <property type="entry name" value="Glycoprotein, Type 4 Pilin"/>
    <property type="match status" value="1"/>
</dbReference>
<dbReference type="Pfam" id="PF07596">
    <property type="entry name" value="SBP_bac_10"/>
    <property type="match status" value="1"/>
</dbReference>
<organism evidence="3 4">
    <name type="scientific">Fimbriiglobus ruber</name>
    <dbReference type="NCBI Taxonomy" id="1908690"/>
    <lineage>
        <taxon>Bacteria</taxon>
        <taxon>Pseudomonadati</taxon>
        <taxon>Planctomycetota</taxon>
        <taxon>Planctomycetia</taxon>
        <taxon>Gemmatales</taxon>
        <taxon>Gemmataceae</taxon>
        <taxon>Fimbriiglobus</taxon>
    </lineage>
</organism>
<reference evidence="4" key="1">
    <citation type="submission" date="2017-06" db="EMBL/GenBank/DDBJ databases">
        <title>Genome analysis of Fimbriiglobus ruber SP5, the first member of the order Planctomycetales with confirmed chitinolytic capability.</title>
        <authorList>
            <person name="Ravin N.V."/>
            <person name="Rakitin A.L."/>
            <person name="Ivanova A.A."/>
            <person name="Beletsky A.V."/>
            <person name="Kulichevskaya I.S."/>
            <person name="Mardanov A.V."/>
            <person name="Dedysh S.N."/>
        </authorList>
    </citation>
    <scope>NUCLEOTIDE SEQUENCE [LARGE SCALE GENOMIC DNA]</scope>
    <source>
        <strain evidence="4">SP5</strain>
    </source>
</reference>
<feature type="transmembrane region" description="Helical" evidence="1">
    <location>
        <begin position="12"/>
        <end position="32"/>
    </location>
</feature>
<keyword evidence="1" id="KW-0472">Membrane</keyword>
<keyword evidence="1" id="KW-0812">Transmembrane</keyword>
<dbReference type="OrthoDB" id="261495at2"/>
<name>A0A225DLV3_9BACT</name>
<dbReference type="PROSITE" id="PS00409">
    <property type="entry name" value="PROKAR_NTER_METHYL"/>
    <property type="match status" value="1"/>
</dbReference>
<gene>
    <name evidence="3" type="ORF">FRUB_07309</name>
</gene>
<keyword evidence="4" id="KW-1185">Reference proteome</keyword>